<dbReference type="GO" id="GO:0016705">
    <property type="term" value="F:oxidoreductase activity, acting on paired donors, with incorporation or reduction of molecular oxygen"/>
    <property type="evidence" value="ECO:0007669"/>
    <property type="project" value="InterPro"/>
</dbReference>
<gene>
    <name evidence="6" type="ORF">M440DRAFT_1441972</name>
</gene>
<keyword evidence="5" id="KW-0812">Transmembrane</keyword>
<dbReference type="InterPro" id="IPR001128">
    <property type="entry name" value="Cyt_P450"/>
</dbReference>
<dbReference type="Pfam" id="PF00067">
    <property type="entry name" value="p450"/>
    <property type="match status" value="2"/>
</dbReference>
<accession>A0A2T4BSH9</accession>
<dbReference type="InterPro" id="IPR050121">
    <property type="entry name" value="Cytochrome_P450_monoxygenase"/>
</dbReference>
<keyword evidence="1 4" id="KW-0349">Heme</keyword>
<dbReference type="OrthoDB" id="6692864at2759"/>
<dbReference type="STRING" id="983965.A0A2T4BSH9"/>
<evidence type="ECO:0000256" key="4">
    <source>
        <dbReference type="PIRSR" id="PIRSR602401-1"/>
    </source>
</evidence>
<feature type="transmembrane region" description="Helical" evidence="5">
    <location>
        <begin position="47"/>
        <end position="68"/>
    </location>
</feature>
<proteinExistence type="predicted"/>
<dbReference type="Gene3D" id="1.10.630.10">
    <property type="entry name" value="Cytochrome P450"/>
    <property type="match status" value="2"/>
</dbReference>
<evidence type="ECO:0000256" key="3">
    <source>
        <dbReference type="ARBA" id="ARBA00023004"/>
    </source>
</evidence>
<dbReference type="GO" id="GO:0004497">
    <property type="term" value="F:monooxygenase activity"/>
    <property type="evidence" value="ECO:0007669"/>
    <property type="project" value="UniProtKB-KW"/>
</dbReference>
<dbReference type="SUPFAM" id="SSF48264">
    <property type="entry name" value="Cytochrome P450"/>
    <property type="match status" value="1"/>
</dbReference>
<dbReference type="GO" id="GO:0020037">
    <property type="term" value="F:heme binding"/>
    <property type="evidence" value="ECO:0007669"/>
    <property type="project" value="InterPro"/>
</dbReference>
<evidence type="ECO:0000313" key="6">
    <source>
        <dbReference type="EMBL" id="PTB72263.1"/>
    </source>
</evidence>
<dbReference type="PANTHER" id="PTHR24305">
    <property type="entry name" value="CYTOCHROME P450"/>
    <property type="match status" value="1"/>
</dbReference>
<dbReference type="InterPro" id="IPR002401">
    <property type="entry name" value="Cyt_P450_E_grp-I"/>
</dbReference>
<sequence length="451" mass="51550">METIDTSPVPHLSSSWQLVAGGAFLVGIASHHPVFRPYEIDTYVWQLIFAYIAVTAALLARCVLTGGYQVTTALIYTLSIASVYNCSVLGSILVYRAFFHPLRHFPEPFAARLSRFYAMGKMIRSRKGYEDVQRLHEKYGDIVRVVTRPPWYAQMSRHAAKSSLVNTRDVVMHRLRKKLWERALGPRALEVYEPRVQAKVDLLMSKVAAAKNRPIDATRYFIYFSFDVMADVGLSKDFRMLESTSYHPAIEGVHRTMSFIGILSTVPWLIYMIGSIPGLTTFNRFSMWCRDEVDEKREAFAMNKEKEPQDVMSWLLGAMNENDPSAPPSDNPYIDHIIHETMRLRPTVPGGMPRTVPPQGLFIDGQFIPGGTIAAVPTYTIQHDERYWEDPLAFKPERWEGWPWTCPGRNLAMMELRMALSRIALQFDVGDTVDNVSMRLPELKLVFKPRH</sequence>
<protein>
    <submittedName>
        <fullName evidence="6">Cytochrome P450</fullName>
    </submittedName>
</protein>
<evidence type="ECO:0000256" key="1">
    <source>
        <dbReference type="ARBA" id="ARBA00022617"/>
    </source>
</evidence>
<dbReference type="GO" id="GO:0005506">
    <property type="term" value="F:iron ion binding"/>
    <property type="evidence" value="ECO:0007669"/>
    <property type="project" value="InterPro"/>
</dbReference>
<name>A0A2T4BSH9_TRILO</name>
<organism evidence="6 7">
    <name type="scientific">Trichoderma longibrachiatum ATCC 18648</name>
    <dbReference type="NCBI Taxonomy" id="983965"/>
    <lineage>
        <taxon>Eukaryota</taxon>
        <taxon>Fungi</taxon>
        <taxon>Dikarya</taxon>
        <taxon>Ascomycota</taxon>
        <taxon>Pezizomycotina</taxon>
        <taxon>Sordariomycetes</taxon>
        <taxon>Hypocreomycetidae</taxon>
        <taxon>Hypocreales</taxon>
        <taxon>Hypocreaceae</taxon>
        <taxon>Trichoderma</taxon>
    </lineage>
</organism>
<dbReference type="AlphaFoldDB" id="A0A2T4BSH9"/>
<dbReference type="InterPro" id="IPR036396">
    <property type="entry name" value="Cyt_P450_sf"/>
</dbReference>
<feature type="transmembrane region" description="Helical" evidence="5">
    <location>
        <begin position="74"/>
        <end position="95"/>
    </location>
</feature>
<dbReference type="PANTHER" id="PTHR24305:SF78">
    <property type="entry name" value="P450, PUTATIVE (EUROFUNG)-RELATED"/>
    <property type="match status" value="1"/>
</dbReference>
<evidence type="ECO:0000256" key="2">
    <source>
        <dbReference type="ARBA" id="ARBA00022723"/>
    </source>
</evidence>
<keyword evidence="3 4" id="KW-0408">Iron</keyword>
<comment type="cofactor">
    <cofactor evidence="4">
        <name>heme</name>
        <dbReference type="ChEBI" id="CHEBI:30413"/>
    </cofactor>
</comment>
<dbReference type="PRINTS" id="PR00463">
    <property type="entry name" value="EP450I"/>
</dbReference>
<keyword evidence="2 4" id="KW-0479">Metal-binding</keyword>
<dbReference type="EMBL" id="KZ679142">
    <property type="protein sequence ID" value="PTB72263.1"/>
    <property type="molecule type" value="Genomic_DNA"/>
</dbReference>
<evidence type="ECO:0000256" key="5">
    <source>
        <dbReference type="SAM" id="Phobius"/>
    </source>
</evidence>
<feature type="transmembrane region" description="Helical" evidence="5">
    <location>
        <begin position="259"/>
        <end position="279"/>
    </location>
</feature>
<keyword evidence="5" id="KW-1133">Transmembrane helix</keyword>
<keyword evidence="5" id="KW-0472">Membrane</keyword>
<reference evidence="6 7" key="1">
    <citation type="submission" date="2016-07" db="EMBL/GenBank/DDBJ databases">
        <title>Multiple horizontal gene transfer events from other fungi enriched the ability of initially mycotrophic Trichoderma (Ascomycota) to feed on dead plant biomass.</title>
        <authorList>
            <consortium name="DOE Joint Genome Institute"/>
            <person name="Aerts A."/>
            <person name="Atanasova L."/>
            <person name="Chenthamara K."/>
            <person name="Zhang J."/>
            <person name="Grujic M."/>
            <person name="Henrissat B."/>
            <person name="Kuo A."/>
            <person name="Salamov A."/>
            <person name="Lipzen A."/>
            <person name="Labutti K."/>
            <person name="Barry K."/>
            <person name="Miao Y."/>
            <person name="Rahimi M.J."/>
            <person name="Shen Q."/>
            <person name="Grigoriev I.V."/>
            <person name="Kubicek C.P."/>
            <person name="Druzhinina I.S."/>
        </authorList>
    </citation>
    <scope>NUCLEOTIDE SEQUENCE [LARGE SCALE GENOMIC DNA]</scope>
    <source>
        <strain evidence="6 7">ATCC 18648</strain>
    </source>
</reference>
<evidence type="ECO:0000313" key="7">
    <source>
        <dbReference type="Proteomes" id="UP000240760"/>
    </source>
</evidence>
<dbReference type="Proteomes" id="UP000240760">
    <property type="component" value="Unassembled WGS sequence"/>
</dbReference>
<feature type="transmembrane region" description="Helical" evidence="5">
    <location>
        <begin position="15"/>
        <end position="35"/>
    </location>
</feature>
<keyword evidence="7" id="KW-1185">Reference proteome</keyword>
<feature type="binding site" description="axial binding residue" evidence="4">
    <location>
        <position position="406"/>
    </location>
    <ligand>
        <name>heme</name>
        <dbReference type="ChEBI" id="CHEBI:30413"/>
    </ligand>
    <ligandPart>
        <name>Fe</name>
        <dbReference type="ChEBI" id="CHEBI:18248"/>
    </ligandPart>
</feature>